<dbReference type="CDD" id="cd07067">
    <property type="entry name" value="HP_PGM_like"/>
    <property type="match status" value="1"/>
</dbReference>
<accession>A0A1Z5J3C1</accession>
<gene>
    <name evidence="3" type="primary">gpmB_6</name>
    <name evidence="3" type="ORF">IWT5_01364</name>
</gene>
<dbReference type="Proteomes" id="UP000223370">
    <property type="component" value="Unassembled WGS sequence"/>
</dbReference>
<evidence type="ECO:0000256" key="2">
    <source>
        <dbReference type="PIRSR" id="PIRSR613078-2"/>
    </source>
</evidence>
<dbReference type="InterPro" id="IPR029033">
    <property type="entry name" value="His_PPase_superfam"/>
</dbReference>
<dbReference type="GO" id="GO:0016791">
    <property type="term" value="F:phosphatase activity"/>
    <property type="evidence" value="ECO:0007669"/>
    <property type="project" value="TreeGrafter"/>
</dbReference>
<keyword evidence="4" id="KW-1185">Reference proteome</keyword>
<dbReference type="Gene3D" id="3.40.50.1240">
    <property type="entry name" value="Phosphoglycerate mutase-like"/>
    <property type="match status" value="1"/>
</dbReference>
<dbReference type="PANTHER" id="PTHR48100">
    <property type="entry name" value="BROAD-SPECIFICITY PHOSPHATASE YOR283W-RELATED"/>
    <property type="match status" value="1"/>
</dbReference>
<sequence>MKLYFIRHGETDYNVQRKFYGTDDVSINQTGQKQCELVHTKFKGRAIDKILVSSRIRTHQSAELIFPNRQYEVAHFLDEWGFGEWEGLDADQIQAKFPVEWERWLADPFGYTPPASEPYVKHENRIKSGFRALVNHTLDNSSVALVTHLGTIRVIMHDLFPEKPFWEIQLTQGKYTCIDYTNRHFSVDTWNK</sequence>
<dbReference type="EMBL" id="BCMJ01000004">
    <property type="protein sequence ID" value="GAX08211.1"/>
    <property type="molecule type" value="Genomic_DNA"/>
</dbReference>
<dbReference type="Pfam" id="PF00300">
    <property type="entry name" value="His_Phos_1"/>
    <property type="match status" value="1"/>
</dbReference>
<comment type="caution">
    <text evidence="3">The sequence shown here is derived from an EMBL/GenBank/DDBJ whole genome shotgun (WGS) entry which is preliminary data.</text>
</comment>
<reference evidence="3 4" key="1">
    <citation type="submission" date="2015-11" db="EMBL/GenBank/DDBJ databases">
        <title>Draft genome sequences of new species of the genus Lactobacillus isolated from orchardgrass silage.</title>
        <authorList>
            <person name="Tohno M."/>
            <person name="Tanizawa Y."/>
            <person name="Arita M."/>
        </authorList>
    </citation>
    <scope>NUCLEOTIDE SEQUENCE [LARGE SCALE GENOMIC DNA]</scope>
    <source>
        <strain evidence="3 4">IWT5</strain>
    </source>
</reference>
<dbReference type="SMART" id="SM00855">
    <property type="entry name" value="PGAM"/>
    <property type="match status" value="1"/>
</dbReference>
<dbReference type="InterPro" id="IPR050275">
    <property type="entry name" value="PGM_Phosphatase"/>
</dbReference>
<evidence type="ECO:0000313" key="3">
    <source>
        <dbReference type="EMBL" id="GAX08211.1"/>
    </source>
</evidence>
<dbReference type="SUPFAM" id="SSF53254">
    <property type="entry name" value="Phosphoglycerate mutase-like"/>
    <property type="match status" value="1"/>
</dbReference>
<dbReference type="InterPro" id="IPR013078">
    <property type="entry name" value="His_Pase_superF_clade-1"/>
</dbReference>
<evidence type="ECO:0000256" key="1">
    <source>
        <dbReference type="PIRSR" id="PIRSR613078-1"/>
    </source>
</evidence>
<dbReference type="OrthoDB" id="9783269at2"/>
<feature type="binding site" evidence="2">
    <location>
        <position position="57"/>
    </location>
    <ligand>
        <name>substrate</name>
    </ligand>
</feature>
<feature type="binding site" evidence="2">
    <location>
        <begin position="7"/>
        <end position="14"/>
    </location>
    <ligand>
        <name>substrate</name>
    </ligand>
</feature>
<feature type="active site" description="Tele-phosphohistidine intermediate" evidence="1">
    <location>
        <position position="8"/>
    </location>
</feature>
<proteinExistence type="predicted"/>
<feature type="active site" description="Proton donor/acceptor" evidence="1">
    <location>
        <position position="79"/>
    </location>
</feature>
<protein>
    <submittedName>
        <fullName evidence="3">Phosphoglycerate mutase</fullName>
    </submittedName>
</protein>
<dbReference type="RefSeq" id="WP_098824745.1">
    <property type="nucleotide sequence ID" value="NZ_BCMJ01000004.1"/>
</dbReference>
<name>A0A1Z5J3C1_9LACO</name>
<organism evidence="3 4">
    <name type="scientific">Secundilactobacillus silagincola</name>
    <dbReference type="NCBI Taxonomy" id="1714681"/>
    <lineage>
        <taxon>Bacteria</taxon>
        <taxon>Bacillati</taxon>
        <taxon>Bacillota</taxon>
        <taxon>Bacilli</taxon>
        <taxon>Lactobacillales</taxon>
        <taxon>Lactobacillaceae</taxon>
        <taxon>Secundilactobacillus</taxon>
    </lineage>
</organism>
<dbReference type="AlphaFoldDB" id="A0A1Z5J3C1"/>
<evidence type="ECO:0000313" key="4">
    <source>
        <dbReference type="Proteomes" id="UP000223370"/>
    </source>
</evidence>